<dbReference type="RefSeq" id="WP_152150438.1">
    <property type="nucleotide sequence ID" value="NZ_WEIO01000003.1"/>
</dbReference>
<keyword evidence="6 8" id="KW-0472">Membrane</keyword>
<keyword evidence="7 8" id="KW-0464">Manganese</keyword>
<evidence type="ECO:0000256" key="8">
    <source>
        <dbReference type="HAMAP-Rule" id="MF_01521"/>
    </source>
</evidence>
<keyword evidence="4 8" id="KW-1133">Transmembrane helix</keyword>
<evidence type="ECO:0000256" key="3">
    <source>
        <dbReference type="ARBA" id="ARBA00022692"/>
    </source>
</evidence>
<reference evidence="9 10" key="1">
    <citation type="submission" date="2019-10" db="EMBL/GenBank/DDBJ databases">
        <title>Bacillus aerolatum sp. nov., isolated from bioaerosol of sport playgrounds.</title>
        <authorList>
            <person name="Chen P."/>
            <person name="Zhang G."/>
        </authorList>
    </citation>
    <scope>NUCLEOTIDE SEQUENCE [LARGE SCALE GENOMIC DNA]</scope>
    <source>
        <strain evidence="9 10">CX253</strain>
    </source>
</reference>
<feature type="transmembrane region" description="Helical" evidence="8">
    <location>
        <begin position="40"/>
        <end position="59"/>
    </location>
</feature>
<sequence>MKIKMGEIVTLSMLALALGMDAFSASLGIGLAPIRLKRIFYIGLVVGSFHIILPLFGMLAGRFVTETFGTIAAFIGGMLLIIAGGQMIIAFFQQKEEERSIPSGWKLFLFSLTVSLDSFSVGLTLGIYGVRAFLAMLLFGSIAAGLTWGGLLLGKKANNWLGTYSEAFGGCILLTFGLKLLFL</sequence>
<comment type="caution">
    <text evidence="9">The sequence shown here is derived from an EMBL/GenBank/DDBJ whole genome shotgun (WGS) entry which is preliminary data.</text>
</comment>
<comment type="function">
    <text evidence="8">Probably functions as a manganese efflux pump.</text>
</comment>
<dbReference type="GO" id="GO:0005886">
    <property type="term" value="C:plasma membrane"/>
    <property type="evidence" value="ECO:0007669"/>
    <property type="project" value="UniProtKB-SubCell"/>
</dbReference>
<gene>
    <name evidence="8" type="primary">mntP</name>
    <name evidence="9" type="ORF">F9802_06920</name>
</gene>
<evidence type="ECO:0000256" key="2">
    <source>
        <dbReference type="ARBA" id="ARBA00022475"/>
    </source>
</evidence>
<feature type="transmembrane region" description="Helical" evidence="8">
    <location>
        <begin position="71"/>
        <end position="92"/>
    </location>
</feature>
<comment type="similarity">
    <text evidence="8">Belongs to the MntP (TC 9.B.29) family.</text>
</comment>
<feature type="transmembrane region" description="Helical" evidence="8">
    <location>
        <begin position="163"/>
        <end position="182"/>
    </location>
</feature>
<keyword evidence="5 8" id="KW-0406">Ion transport</keyword>
<proteinExistence type="inferred from homology"/>
<keyword evidence="2 8" id="KW-1003">Cell membrane</keyword>
<dbReference type="AlphaFoldDB" id="A0A6I1FGZ5"/>
<name>A0A6I1FGZ5_9BACI</name>
<dbReference type="PANTHER" id="PTHR35529">
    <property type="entry name" value="MANGANESE EFFLUX PUMP MNTP-RELATED"/>
    <property type="match status" value="1"/>
</dbReference>
<dbReference type="Proteomes" id="UP000429595">
    <property type="component" value="Unassembled WGS sequence"/>
</dbReference>
<protein>
    <recommendedName>
        <fullName evidence="8">Putative manganese efflux pump MntP</fullName>
    </recommendedName>
</protein>
<dbReference type="InterPro" id="IPR022929">
    <property type="entry name" value="Put_MntP"/>
</dbReference>
<dbReference type="HAMAP" id="MF_01521">
    <property type="entry name" value="MntP_pump"/>
    <property type="match status" value="1"/>
</dbReference>
<evidence type="ECO:0000313" key="9">
    <source>
        <dbReference type="EMBL" id="KAB7707475.1"/>
    </source>
</evidence>
<feature type="transmembrane region" description="Helical" evidence="8">
    <location>
        <begin position="104"/>
        <end position="125"/>
    </location>
</feature>
<organism evidence="9 10">
    <name type="scientific">Bacillus aerolatus</name>
    <dbReference type="NCBI Taxonomy" id="2653354"/>
    <lineage>
        <taxon>Bacteria</taxon>
        <taxon>Bacillati</taxon>
        <taxon>Bacillota</taxon>
        <taxon>Bacilli</taxon>
        <taxon>Bacillales</taxon>
        <taxon>Bacillaceae</taxon>
        <taxon>Bacillus</taxon>
    </lineage>
</organism>
<accession>A0A6I1FGZ5</accession>
<dbReference type="InterPro" id="IPR003810">
    <property type="entry name" value="Mntp/YtaF"/>
</dbReference>
<evidence type="ECO:0000256" key="6">
    <source>
        <dbReference type="ARBA" id="ARBA00023136"/>
    </source>
</evidence>
<evidence type="ECO:0000313" key="10">
    <source>
        <dbReference type="Proteomes" id="UP000429595"/>
    </source>
</evidence>
<dbReference type="Pfam" id="PF02659">
    <property type="entry name" value="Mntp"/>
    <property type="match status" value="1"/>
</dbReference>
<feature type="transmembrane region" description="Helical" evidence="8">
    <location>
        <begin position="132"/>
        <end position="151"/>
    </location>
</feature>
<dbReference type="EMBL" id="WEIO01000003">
    <property type="protein sequence ID" value="KAB7707475.1"/>
    <property type="molecule type" value="Genomic_DNA"/>
</dbReference>
<keyword evidence="1 8" id="KW-0813">Transport</keyword>
<evidence type="ECO:0000256" key="5">
    <source>
        <dbReference type="ARBA" id="ARBA00023065"/>
    </source>
</evidence>
<evidence type="ECO:0000256" key="1">
    <source>
        <dbReference type="ARBA" id="ARBA00022448"/>
    </source>
</evidence>
<keyword evidence="10" id="KW-1185">Reference proteome</keyword>
<dbReference type="PANTHER" id="PTHR35529:SF1">
    <property type="entry name" value="MANGANESE EFFLUX PUMP MNTP-RELATED"/>
    <property type="match status" value="1"/>
</dbReference>
<evidence type="ECO:0000256" key="7">
    <source>
        <dbReference type="ARBA" id="ARBA00023211"/>
    </source>
</evidence>
<keyword evidence="3 8" id="KW-0812">Transmembrane</keyword>
<evidence type="ECO:0000256" key="4">
    <source>
        <dbReference type="ARBA" id="ARBA00022989"/>
    </source>
</evidence>
<dbReference type="GO" id="GO:0005384">
    <property type="term" value="F:manganese ion transmembrane transporter activity"/>
    <property type="evidence" value="ECO:0007669"/>
    <property type="project" value="UniProtKB-UniRule"/>
</dbReference>
<comment type="subcellular location">
    <subcellularLocation>
        <location evidence="8">Cell membrane</location>
        <topology evidence="8">Multi-pass membrane protein</topology>
    </subcellularLocation>
</comment>